<dbReference type="EMBL" id="MPUH01000162">
    <property type="protein sequence ID" value="OMJ88013.1"/>
    <property type="molecule type" value="Genomic_DNA"/>
</dbReference>
<proteinExistence type="predicted"/>
<protein>
    <submittedName>
        <fullName evidence="3">Uncharacterized protein</fullName>
    </submittedName>
</protein>
<feature type="compositionally biased region" description="Basic residues" evidence="2">
    <location>
        <begin position="7"/>
        <end position="16"/>
    </location>
</feature>
<dbReference type="AlphaFoldDB" id="A0A1R2CG85"/>
<keyword evidence="4" id="KW-1185">Reference proteome</keyword>
<name>A0A1R2CG85_9CILI</name>
<evidence type="ECO:0000313" key="3">
    <source>
        <dbReference type="EMBL" id="OMJ88013.1"/>
    </source>
</evidence>
<sequence>MLLTKASTKKKSKSSKTQKSSIHSYQRDSYNKLALKEELQNLKKIASEKDKMIEDMEKKFVESKNDRTELKTLTESHKSLKTEMLEKERYIQMLEKKLRDIKNEINDKYYGENTKELKMQLKEKNQYLEAKSLQIKELMSEKAQWKKLYDFLTGLVPEYKENDKYKESLGKNDWQKFSEMLLLLKNSNKEKDQIIDCLTRKMKEANEKAEWKDWEQLKEANQNLKNELENVHFYKKNSEGVGLFAEIKDTVNSVIDRGACEFTYP</sequence>
<reference evidence="3 4" key="1">
    <citation type="submission" date="2016-11" db="EMBL/GenBank/DDBJ databases">
        <title>The macronuclear genome of Stentor coeruleus: a giant cell with tiny introns.</title>
        <authorList>
            <person name="Slabodnick M."/>
            <person name="Ruby J.G."/>
            <person name="Reiff S.B."/>
            <person name="Swart E.C."/>
            <person name="Gosai S."/>
            <person name="Prabakaran S."/>
            <person name="Witkowska E."/>
            <person name="Larue G.E."/>
            <person name="Fisher S."/>
            <person name="Freeman R.M."/>
            <person name="Gunawardena J."/>
            <person name="Chu W."/>
            <person name="Stover N.A."/>
            <person name="Gregory B.D."/>
            <person name="Nowacki M."/>
            <person name="Derisi J."/>
            <person name="Roy S.W."/>
            <person name="Marshall W.F."/>
            <person name="Sood P."/>
        </authorList>
    </citation>
    <scope>NUCLEOTIDE SEQUENCE [LARGE SCALE GENOMIC DNA]</scope>
    <source>
        <strain evidence="3">WM001</strain>
    </source>
</reference>
<comment type="caution">
    <text evidence="3">The sequence shown here is derived from an EMBL/GenBank/DDBJ whole genome shotgun (WGS) entry which is preliminary data.</text>
</comment>
<keyword evidence="1" id="KW-0175">Coiled coil</keyword>
<feature type="coiled-coil region" evidence="1">
    <location>
        <begin position="35"/>
        <end position="148"/>
    </location>
</feature>
<evidence type="ECO:0000256" key="2">
    <source>
        <dbReference type="SAM" id="MobiDB-lite"/>
    </source>
</evidence>
<dbReference type="Proteomes" id="UP000187209">
    <property type="component" value="Unassembled WGS sequence"/>
</dbReference>
<feature type="coiled-coil region" evidence="1">
    <location>
        <begin position="188"/>
        <end position="237"/>
    </location>
</feature>
<evidence type="ECO:0000256" key="1">
    <source>
        <dbReference type="SAM" id="Coils"/>
    </source>
</evidence>
<evidence type="ECO:0000313" key="4">
    <source>
        <dbReference type="Proteomes" id="UP000187209"/>
    </source>
</evidence>
<gene>
    <name evidence="3" type="ORF">SteCoe_10172</name>
</gene>
<accession>A0A1R2CG85</accession>
<organism evidence="3 4">
    <name type="scientific">Stentor coeruleus</name>
    <dbReference type="NCBI Taxonomy" id="5963"/>
    <lineage>
        <taxon>Eukaryota</taxon>
        <taxon>Sar</taxon>
        <taxon>Alveolata</taxon>
        <taxon>Ciliophora</taxon>
        <taxon>Postciliodesmatophora</taxon>
        <taxon>Heterotrichea</taxon>
        <taxon>Heterotrichida</taxon>
        <taxon>Stentoridae</taxon>
        <taxon>Stentor</taxon>
    </lineage>
</organism>
<feature type="region of interest" description="Disordered" evidence="2">
    <location>
        <begin position="1"/>
        <end position="27"/>
    </location>
</feature>